<dbReference type="GO" id="GO:0003700">
    <property type="term" value="F:DNA-binding transcription factor activity"/>
    <property type="evidence" value="ECO:0007669"/>
    <property type="project" value="InterPro"/>
</dbReference>
<dbReference type="PANTHER" id="PTHR30537">
    <property type="entry name" value="HTH-TYPE TRANSCRIPTIONAL REGULATOR"/>
    <property type="match status" value="1"/>
</dbReference>
<sequence length="317" mass="34304">MPDAKPLPLDVLPTFAAVADAGSMRAAGEVLHLTHSAISQQIRLLEERLGFAVFTRQGRGLVLTPAGQRLLDSTRSALAQLADACRDAARLAQDDAQALRVAILPSFAQRWMMPRMARWRAAHPQLRLELTASMHMADLRQEGLHAAIRHGSGQWRGLRAEPLIQSPRVVLGSPAAAARLAGQGPAAIAQEPLLGNTALWRQWFDRAGVTPAPAVHPVAAFNDAALLLQAVEADVGLGLVRDLLAADALVEGRLVQLAPQTLPESHDTYGHDPTVYWLAWREDLSDWPPLQALRDWLHSELARSRAQLAAAHKGGLA</sequence>
<dbReference type="CDD" id="cd08432">
    <property type="entry name" value="PBP2_GcdR_TrpI_HvrB_AmpR_like"/>
    <property type="match status" value="1"/>
</dbReference>
<evidence type="ECO:0000259" key="5">
    <source>
        <dbReference type="PROSITE" id="PS50931"/>
    </source>
</evidence>
<dbReference type="PANTHER" id="PTHR30537:SF79">
    <property type="entry name" value="TRANSCRIPTIONAL REGULATOR-RELATED"/>
    <property type="match status" value="1"/>
</dbReference>
<dbReference type="InterPro" id="IPR036388">
    <property type="entry name" value="WH-like_DNA-bd_sf"/>
</dbReference>
<dbReference type="AlphaFoldDB" id="A0A2S0MBP4"/>
<reference evidence="6 7" key="1">
    <citation type="submission" date="2018-03" db="EMBL/GenBank/DDBJ databases">
        <title>Genome sequencing of Ottowia sp.</title>
        <authorList>
            <person name="Kim S.-J."/>
            <person name="Heo J."/>
            <person name="Kwon S.-W."/>
        </authorList>
    </citation>
    <scope>NUCLEOTIDE SEQUENCE [LARGE SCALE GENOMIC DNA]</scope>
    <source>
        <strain evidence="6 7">KADR8-3</strain>
    </source>
</reference>
<dbReference type="Pfam" id="PF03466">
    <property type="entry name" value="LysR_substrate"/>
    <property type="match status" value="1"/>
</dbReference>
<dbReference type="Pfam" id="PF00126">
    <property type="entry name" value="HTH_1"/>
    <property type="match status" value="1"/>
</dbReference>
<protein>
    <submittedName>
        <fullName evidence="6">LysR family transcriptional regulator</fullName>
    </submittedName>
</protein>
<gene>
    <name evidence="6" type="ORF">C6570_02910</name>
</gene>
<dbReference type="EMBL" id="CP027666">
    <property type="protein sequence ID" value="AVO33322.1"/>
    <property type="molecule type" value="Genomic_DNA"/>
</dbReference>
<evidence type="ECO:0000256" key="4">
    <source>
        <dbReference type="ARBA" id="ARBA00023163"/>
    </source>
</evidence>
<dbReference type="Gene3D" id="3.40.190.10">
    <property type="entry name" value="Periplasmic binding protein-like II"/>
    <property type="match status" value="2"/>
</dbReference>
<dbReference type="GO" id="GO:0006351">
    <property type="term" value="P:DNA-templated transcription"/>
    <property type="evidence" value="ECO:0007669"/>
    <property type="project" value="TreeGrafter"/>
</dbReference>
<accession>A0A2S0MBP4</accession>
<dbReference type="OrthoDB" id="9178397at2"/>
<dbReference type="FunFam" id="1.10.10.10:FF:000001">
    <property type="entry name" value="LysR family transcriptional regulator"/>
    <property type="match status" value="1"/>
</dbReference>
<evidence type="ECO:0000256" key="1">
    <source>
        <dbReference type="ARBA" id="ARBA00009437"/>
    </source>
</evidence>
<dbReference type="InterPro" id="IPR036390">
    <property type="entry name" value="WH_DNA-bd_sf"/>
</dbReference>
<keyword evidence="2" id="KW-0805">Transcription regulation</keyword>
<dbReference type="GO" id="GO:0043565">
    <property type="term" value="F:sequence-specific DNA binding"/>
    <property type="evidence" value="ECO:0007669"/>
    <property type="project" value="TreeGrafter"/>
</dbReference>
<dbReference type="InterPro" id="IPR005119">
    <property type="entry name" value="LysR_subst-bd"/>
</dbReference>
<keyword evidence="7" id="KW-1185">Reference proteome</keyword>
<evidence type="ECO:0000256" key="2">
    <source>
        <dbReference type="ARBA" id="ARBA00023015"/>
    </source>
</evidence>
<name>A0A2S0MBP4_9BURK</name>
<comment type="similarity">
    <text evidence="1">Belongs to the LysR transcriptional regulatory family.</text>
</comment>
<dbReference type="Proteomes" id="UP000239709">
    <property type="component" value="Chromosome"/>
</dbReference>
<dbReference type="KEGG" id="otk:C6570_02910"/>
<dbReference type="RefSeq" id="WP_106701882.1">
    <property type="nucleotide sequence ID" value="NZ_CP027666.1"/>
</dbReference>
<keyword evidence="3" id="KW-0238">DNA-binding</keyword>
<dbReference type="PRINTS" id="PR00039">
    <property type="entry name" value="HTHLYSR"/>
</dbReference>
<keyword evidence="4" id="KW-0804">Transcription</keyword>
<dbReference type="SUPFAM" id="SSF53850">
    <property type="entry name" value="Periplasmic binding protein-like II"/>
    <property type="match status" value="1"/>
</dbReference>
<feature type="domain" description="HTH lysR-type" evidence="5">
    <location>
        <begin position="7"/>
        <end position="64"/>
    </location>
</feature>
<dbReference type="InterPro" id="IPR058163">
    <property type="entry name" value="LysR-type_TF_proteobact-type"/>
</dbReference>
<evidence type="ECO:0000313" key="6">
    <source>
        <dbReference type="EMBL" id="AVO33322.1"/>
    </source>
</evidence>
<dbReference type="Gene3D" id="1.10.10.10">
    <property type="entry name" value="Winged helix-like DNA-binding domain superfamily/Winged helix DNA-binding domain"/>
    <property type="match status" value="1"/>
</dbReference>
<organism evidence="6 7">
    <name type="scientific">Ottowia oryzae</name>
    <dbReference type="NCBI Taxonomy" id="2109914"/>
    <lineage>
        <taxon>Bacteria</taxon>
        <taxon>Pseudomonadati</taxon>
        <taxon>Pseudomonadota</taxon>
        <taxon>Betaproteobacteria</taxon>
        <taxon>Burkholderiales</taxon>
        <taxon>Comamonadaceae</taxon>
        <taxon>Ottowia</taxon>
    </lineage>
</organism>
<evidence type="ECO:0000256" key="3">
    <source>
        <dbReference type="ARBA" id="ARBA00023125"/>
    </source>
</evidence>
<proteinExistence type="inferred from homology"/>
<dbReference type="InterPro" id="IPR000847">
    <property type="entry name" value="LysR_HTH_N"/>
</dbReference>
<evidence type="ECO:0000313" key="7">
    <source>
        <dbReference type="Proteomes" id="UP000239709"/>
    </source>
</evidence>
<dbReference type="PROSITE" id="PS50931">
    <property type="entry name" value="HTH_LYSR"/>
    <property type="match status" value="1"/>
</dbReference>
<dbReference type="SUPFAM" id="SSF46785">
    <property type="entry name" value="Winged helix' DNA-binding domain"/>
    <property type="match status" value="1"/>
</dbReference>